<feature type="region of interest" description="Disordered" evidence="1">
    <location>
        <begin position="36"/>
        <end position="62"/>
    </location>
</feature>
<reference evidence="2" key="1">
    <citation type="submission" date="2017-12" db="EMBL/GenBank/DDBJ databases">
        <title>Insights into the successfully spreading KPC-encoding IncII plasmids.</title>
        <authorList>
            <person name="Brandt C."/>
            <person name="Pletz M.W."/>
            <person name="Makarewicz O."/>
        </authorList>
    </citation>
    <scope>NUCLEOTIDE SEQUENCE</scope>
    <source>
        <strain evidence="2">St015256/1</strain>
        <plasmid evidence="2">pUJ-83KPC</plasmid>
    </source>
</reference>
<dbReference type="EMBL" id="MG700549">
    <property type="protein sequence ID" value="AVI43460.1"/>
    <property type="molecule type" value="Genomic_DNA"/>
</dbReference>
<keyword evidence="2" id="KW-0614">Plasmid</keyword>
<dbReference type="AlphaFoldDB" id="A0A2P1BNX5"/>
<gene>
    <name evidence="2" type="primary">traI_24</name>
</gene>
<organism evidence="2">
    <name type="scientific">Klebsiella pneumoniae</name>
    <dbReference type="NCBI Taxonomy" id="573"/>
    <lineage>
        <taxon>Bacteria</taxon>
        <taxon>Pseudomonadati</taxon>
        <taxon>Pseudomonadota</taxon>
        <taxon>Gammaproteobacteria</taxon>
        <taxon>Enterobacterales</taxon>
        <taxon>Enterobacteriaceae</taxon>
        <taxon>Klebsiella/Raoultella group</taxon>
        <taxon>Klebsiella</taxon>
        <taxon>Klebsiella pneumoniae complex</taxon>
    </lineage>
</organism>
<geneLocation type="plasmid" evidence="2">
    <name>pUJ-83KPC</name>
</geneLocation>
<evidence type="ECO:0000256" key="1">
    <source>
        <dbReference type="SAM" id="MobiDB-lite"/>
    </source>
</evidence>
<sequence>MALVDNVYHRISKVDKDNQLITLTDSEGKERFISPGGIGRRRHALSSGKDHRVSGDRMRFSKSDPERGYVTNSIWEVQSVSGDSVTLSDGKLTRTLTPKADQAQQHIDLAYAITAHGAQGPANRMPSRWKGWPVVGNRWPALSLPMWLYLA</sequence>
<evidence type="ECO:0000313" key="2">
    <source>
        <dbReference type="EMBL" id="AVI43460.1"/>
    </source>
</evidence>
<protein>
    <submittedName>
        <fullName evidence="2">Multifunctional conjugation protein TraI</fullName>
    </submittedName>
</protein>
<accession>A0A2P1BNX5</accession>
<proteinExistence type="predicted"/>
<feature type="compositionally biased region" description="Basic and acidic residues" evidence="1">
    <location>
        <begin position="48"/>
        <end position="62"/>
    </location>
</feature>
<name>A0A2P1BNX5_KLEPN</name>